<evidence type="ECO:0000313" key="8">
    <source>
        <dbReference type="EMBL" id="QMV44096.1"/>
    </source>
</evidence>
<sequence>MNNANLQDVRTRITAVCAIILIASFFCLFFASAISQAASSGQPVGTTIAQTEEMVSGIESGNPEQASAAFAKVKKWWTGNKKTVKENSLDMALEIDRQIASLSLAFLNQDEQAIKDEAGALLFSLKNYADGAYTDNDGKQRMTLSVYVMKLREAEDLMKRESWPEAQSAVKLLQRQWLAVEGDIVSQSQTVYNHAERDLVLMDAYLSNADKQAEAAGIAARMIDSLTPLIDAQYSWWDAALIPIREGIEALLVVGTLLMYAKKSESRTARAWVIGGSGAAVLVCIGVGFVVAFLLSSSAFGHNNSLINGWTGVFASLLLLYVSYWLHRNSDVKRWNQLLQSKSTQALSNGKMISLALLAFFAIVREGLETVIFLIGMVGKMSGGELAGGIAAGFGILAICAFVMIKLGTRLPIRPVFLVSSVIVFYLCFKFMGSGIHSLQMAGVIPSTVHEYLPEQVTFSLYPSWYSTMPQLLFVAMAIVVLVYQRMASKASDKNMKVLTTKTN</sequence>
<dbReference type="AlphaFoldDB" id="A0A7G5C4G2"/>
<keyword evidence="3 6" id="KW-0812">Transmembrane</keyword>
<feature type="transmembrane region" description="Helical" evidence="6">
    <location>
        <begin position="236"/>
        <end position="260"/>
    </location>
</feature>
<evidence type="ECO:0000256" key="7">
    <source>
        <dbReference type="SAM" id="SignalP"/>
    </source>
</evidence>
<evidence type="ECO:0000256" key="6">
    <source>
        <dbReference type="SAM" id="Phobius"/>
    </source>
</evidence>
<keyword evidence="5 6" id="KW-0472">Membrane</keyword>
<feature type="chain" id="PRO_5028815429" evidence="7">
    <location>
        <begin position="38"/>
        <end position="504"/>
    </location>
</feature>
<comment type="subcellular location">
    <subcellularLocation>
        <location evidence="1">Membrane</location>
        <topology evidence="1">Multi-pass membrane protein</topology>
    </subcellularLocation>
</comment>
<evidence type="ECO:0000256" key="2">
    <source>
        <dbReference type="ARBA" id="ARBA00008333"/>
    </source>
</evidence>
<dbReference type="PANTHER" id="PTHR31632">
    <property type="entry name" value="IRON TRANSPORTER FTH1"/>
    <property type="match status" value="1"/>
</dbReference>
<name>A0A7G5C4G2_9BACL</name>
<organism evidence="8 9">
    <name type="scientific">Cohnella cholangitidis</name>
    <dbReference type="NCBI Taxonomy" id="2598458"/>
    <lineage>
        <taxon>Bacteria</taxon>
        <taxon>Bacillati</taxon>
        <taxon>Bacillota</taxon>
        <taxon>Bacilli</taxon>
        <taxon>Bacillales</taxon>
        <taxon>Paenibacillaceae</taxon>
        <taxon>Cohnella</taxon>
    </lineage>
</organism>
<evidence type="ECO:0000313" key="9">
    <source>
        <dbReference type="Proteomes" id="UP000515679"/>
    </source>
</evidence>
<dbReference type="KEGG" id="cchl:FPL14_25195"/>
<dbReference type="EMBL" id="CP041969">
    <property type="protein sequence ID" value="QMV44096.1"/>
    <property type="molecule type" value="Genomic_DNA"/>
</dbReference>
<feature type="transmembrane region" description="Helical" evidence="6">
    <location>
        <begin position="417"/>
        <end position="445"/>
    </location>
</feature>
<keyword evidence="4 6" id="KW-1133">Transmembrane helix</keyword>
<dbReference type="GO" id="GO:0015093">
    <property type="term" value="F:ferrous iron transmembrane transporter activity"/>
    <property type="evidence" value="ECO:0007669"/>
    <property type="project" value="TreeGrafter"/>
</dbReference>
<protein>
    <submittedName>
        <fullName evidence="8">FTR1 family iron permease</fullName>
    </submittedName>
</protein>
<keyword evidence="9" id="KW-1185">Reference proteome</keyword>
<dbReference type="Proteomes" id="UP000515679">
    <property type="component" value="Chromosome"/>
</dbReference>
<dbReference type="GO" id="GO:0033573">
    <property type="term" value="C:high-affinity iron permease complex"/>
    <property type="evidence" value="ECO:0007669"/>
    <property type="project" value="InterPro"/>
</dbReference>
<reference evidence="8 9" key="1">
    <citation type="submission" date="2019-07" db="EMBL/GenBank/DDBJ databases">
        <authorList>
            <person name="Kim J.K."/>
            <person name="Cheong H.-M."/>
            <person name="Choi Y."/>
            <person name="Hwang K.J."/>
            <person name="Lee S."/>
            <person name="Choi C."/>
        </authorList>
    </citation>
    <scope>NUCLEOTIDE SEQUENCE [LARGE SCALE GENOMIC DNA]</scope>
    <source>
        <strain evidence="8 9">KS 22</strain>
    </source>
</reference>
<evidence type="ECO:0000256" key="5">
    <source>
        <dbReference type="ARBA" id="ARBA00023136"/>
    </source>
</evidence>
<evidence type="ECO:0000256" key="4">
    <source>
        <dbReference type="ARBA" id="ARBA00022989"/>
    </source>
</evidence>
<keyword evidence="7" id="KW-0732">Signal</keyword>
<comment type="similarity">
    <text evidence="2">Belongs to the oxidase-dependent Fe transporter (OFeT) (TC 9.A.10.1) family.</text>
</comment>
<gene>
    <name evidence="8" type="ORF">FPL14_25195</name>
</gene>
<feature type="transmembrane region" description="Helical" evidence="6">
    <location>
        <begin position="307"/>
        <end position="326"/>
    </location>
</feature>
<evidence type="ECO:0000256" key="1">
    <source>
        <dbReference type="ARBA" id="ARBA00004141"/>
    </source>
</evidence>
<dbReference type="Pfam" id="PF03239">
    <property type="entry name" value="FTR1"/>
    <property type="match status" value="1"/>
</dbReference>
<feature type="transmembrane region" description="Helical" evidence="6">
    <location>
        <begin position="384"/>
        <end position="405"/>
    </location>
</feature>
<accession>A0A7G5C4G2</accession>
<dbReference type="PANTHER" id="PTHR31632:SF2">
    <property type="entry name" value="PLASMA MEMBRANE IRON PERMEASE"/>
    <property type="match status" value="1"/>
</dbReference>
<evidence type="ECO:0000256" key="3">
    <source>
        <dbReference type="ARBA" id="ARBA00022692"/>
    </source>
</evidence>
<feature type="transmembrane region" description="Helical" evidence="6">
    <location>
        <begin position="465"/>
        <end position="484"/>
    </location>
</feature>
<feature type="transmembrane region" description="Helical" evidence="6">
    <location>
        <begin position="272"/>
        <end position="295"/>
    </location>
</feature>
<feature type="signal peptide" evidence="7">
    <location>
        <begin position="1"/>
        <end position="37"/>
    </location>
</feature>
<proteinExistence type="inferred from homology"/>
<dbReference type="RefSeq" id="WP_182300329.1">
    <property type="nucleotide sequence ID" value="NZ_CP041969.1"/>
</dbReference>
<dbReference type="InterPro" id="IPR004923">
    <property type="entry name" value="FTR1/Fip1/EfeU"/>
</dbReference>